<organism evidence="1 2">
    <name type="scientific">Smallanthus sonchifolius</name>
    <dbReference type="NCBI Taxonomy" id="185202"/>
    <lineage>
        <taxon>Eukaryota</taxon>
        <taxon>Viridiplantae</taxon>
        <taxon>Streptophyta</taxon>
        <taxon>Embryophyta</taxon>
        <taxon>Tracheophyta</taxon>
        <taxon>Spermatophyta</taxon>
        <taxon>Magnoliopsida</taxon>
        <taxon>eudicotyledons</taxon>
        <taxon>Gunneridae</taxon>
        <taxon>Pentapetalae</taxon>
        <taxon>asterids</taxon>
        <taxon>campanulids</taxon>
        <taxon>Asterales</taxon>
        <taxon>Asteraceae</taxon>
        <taxon>Asteroideae</taxon>
        <taxon>Heliantheae alliance</taxon>
        <taxon>Millerieae</taxon>
        <taxon>Smallanthus</taxon>
    </lineage>
</organism>
<proteinExistence type="predicted"/>
<name>A0ACB9FRT3_9ASTR</name>
<dbReference type="EMBL" id="CM042033">
    <property type="protein sequence ID" value="KAI3773854.1"/>
    <property type="molecule type" value="Genomic_DNA"/>
</dbReference>
<sequence>MTSIVLSIFKRCENRREEDSNEVSQRRFVPDVLQRVFKEGKGRKGKGKGNFKGGEGEFHFKEHSCWINPCWIKEDSKEGSFLMYSK</sequence>
<protein>
    <submittedName>
        <fullName evidence="1">Uncharacterized protein</fullName>
    </submittedName>
</protein>
<reference evidence="2" key="1">
    <citation type="journal article" date="2022" name="Mol. Ecol. Resour.">
        <title>The genomes of chicory, endive, great burdock and yacon provide insights into Asteraceae palaeo-polyploidization history and plant inulin production.</title>
        <authorList>
            <person name="Fan W."/>
            <person name="Wang S."/>
            <person name="Wang H."/>
            <person name="Wang A."/>
            <person name="Jiang F."/>
            <person name="Liu H."/>
            <person name="Zhao H."/>
            <person name="Xu D."/>
            <person name="Zhang Y."/>
        </authorList>
    </citation>
    <scope>NUCLEOTIDE SEQUENCE [LARGE SCALE GENOMIC DNA]</scope>
    <source>
        <strain evidence="2">cv. Yunnan</strain>
    </source>
</reference>
<evidence type="ECO:0000313" key="1">
    <source>
        <dbReference type="EMBL" id="KAI3773854.1"/>
    </source>
</evidence>
<keyword evidence="2" id="KW-1185">Reference proteome</keyword>
<comment type="caution">
    <text evidence="1">The sequence shown here is derived from an EMBL/GenBank/DDBJ whole genome shotgun (WGS) entry which is preliminary data.</text>
</comment>
<accession>A0ACB9FRT3</accession>
<evidence type="ECO:0000313" key="2">
    <source>
        <dbReference type="Proteomes" id="UP001056120"/>
    </source>
</evidence>
<reference evidence="1 2" key="2">
    <citation type="journal article" date="2022" name="Mol. Ecol. Resour.">
        <title>The genomes of chicory, endive, great burdock and yacon provide insights into Asteraceae paleo-polyploidization history and plant inulin production.</title>
        <authorList>
            <person name="Fan W."/>
            <person name="Wang S."/>
            <person name="Wang H."/>
            <person name="Wang A."/>
            <person name="Jiang F."/>
            <person name="Liu H."/>
            <person name="Zhao H."/>
            <person name="Xu D."/>
            <person name="Zhang Y."/>
        </authorList>
    </citation>
    <scope>NUCLEOTIDE SEQUENCE [LARGE SCALE GENOMIC DNA]</scope>
    <source>
        <strain evidence="2">cv. Yunnan</strain>
        <tissue evidence="1">Leaves</tissue>
    </source>
</reference>
<dbReference type="Proteomes" id="UP001056120">
    <property type="component" value="Linkage Group LG16"/>
</dbReference>
<gene>
    <name evidence="1" type="ORF">L1987_48392</name>
</gene>